<dbReference type="OrthoDB" id="9795496at2"/>
<dbReference type="Proteomes" id="UP000006281">
    <property type="component" value="Chromosome"/>
</dbReference>
<feature type="transmembrane region" description="Helical" evidence="6">
    <location>
        <begin position="58"/>
        <end position="79"/>
    </location>
</feature>
<evidence type="ECO:0000256" key="4">
    <source>
        <dbReference type="ARBA" id="ARBA00022989"/>
    </source>
</evidence>
<evidence type="ECO:0000313" key="8">
    <source>
        <dbReference type="Proteomes" id="UP000006281"/>
    </source>
</evidence>
<feature type="transmembrane region" description="Helical" evidence="6">
    <location>
        <begin position="139"/>
        <end position="161"/>
    </location>
</feature>
<reference evidence="7 8" key="1">
    <citation type="journal article" date="2012" name="BMC Genomics">
        <title>Complete genome sequence of Saccharothrix espanaensis DSM 44229T and comparison to the other completely sequenced Pseudonocardiaceae.</title>
        <authorList>
            <person name="Strobel T."/>
            <person name="Al-Dilaimi A."/>
            <person name="Blom J."/>
            <person name="Gessner A."/>
            <person name="Kalinowski J."/>
            <person name="Luzhetska M."/>
            <person name="Puhler A."/>
            <person name="Szczepanowski R."/>
            <person name="Bechthold A."/>
            <person name="Ruckert C."/>
        </authorList>
    </citation>
    <scope>NUCLEOTIDE SEQUENCE [LARGE SCALE GENOMIC DNA]</scope>
    <source>
        <strain evidence="8">ATCC 51144 / DSM 44229 / JCM 9112 / NBRC 15066 / NRRL 15764</strain>
    </source>
</reference>
<organism evidence="7 8">
    <name type="scientific">Saccharothrix espanaensis (strain ATCC 51144 / DSM 44229 / JCM 9112 / NBRC 15066 / NRRL 15764)</name>
    <dbReference type="NCBI Taxonomy" id="1179773"/>
    <lineage>
        <taxon>Bacteria</taxon>
        <taxon>Bacillati</taxon>
        <taxon>Actinomycetota</taxon>
        <taxon>Actinomycetes</taxon>
        <taxon>Pseudonocardiales</taxon>
        <taxon>Pseudonocardiaceae</taxon>
        <taxon>Saccharothrix</taxon>
    </lineage>
</organism>
<dbReference type="KEGG" id="sesp:BN6_59260"/>
<feature type="transmembrane region" description="Helical" evidence="6">
    <location>
        <begin position="17"/>
        <end position="38"/>
    </location>
</feature>
<dbReference type="Pfam" id="PF03073">
    <property type="entry name" value="TspO_MBR"/>
    <property type="match status" value="1"/>
</dbReference>
<evidence type="ECO:0000256" key="3">
    <source>
        <dbReference type="ARBA" id="ARBA00022692"/>
    </source>
</evidence>
<dbReference type="HOGENOM" id="CLU_091805_2_0_11"/>
<dbReference type="PANTHER" id="PTHR10057">
    <property type="entry name" value="PERIPHERAL-TYPE BENZODIAZEPINE RECEPTOR"/>
    <property type="match status" value="1"/>
</dbReference>
<evidence type="ECO:0000256" key="2">
    <source>
        <dbReference type="ARBA" id="ARBA00007524"/>
    </source>
</evidence>
<dbReference type="STRING" id="1179773.BN6_59260"/>
<dbReference type="RefSeq" id="WP_015103294.1">
    <property type="nucleotide sequence ID" value="NC_019673.1"/>
</dbReference>
<comment type="subcellular location">
    <subcellularLocation>
        <location evidence="1">Membrane</location>
        <topology evidence="1">Multi-pass membrane protein</topology>
    </subcellularLocation>
</comment>
<keyword evidence="3 6" id="KW-0812">Transmembrane</keyword>
<dbReference type="EMBL" id="HE804045">
    <property type="protein sequence ID" value="CCH33183.1"/>
    <property type="molecule type" value="Genomic_DNA"/>
</dbReference>
<dbReference type="PATRIC" id="fig|1179773.3.peg.5964"/>
<evidence type="ECO:0000313" key="7">
    <source>
        <dbReference type="EMBL" id="CCH33183.1"/>
    </source>
</evidence>
<keyword evidence="8" id="KW-1185">Reference proteome</keyword>
<feature type="transmembrane region" description="Helical" evidence="6">
    <location>
        <begin position="111"/>
        <end position="132"/>
    </location>
</feature>
<comment type="similarity">
    <text evidence="2">Belongs to the TspO/BZRP family.</text>
</comment>
<sequence length="165" mass="17825">MGPGRTVTAVERQGRQWWALAGFVAVVVVIALVGSLAVTGSDDRYATLVKPSWAPPSWLFGPVWSVLYLMIAVSGWLVWRRVGFSLPLGVYAAQLVLNALWTPLFFGAGSFALACADIVALLVLITVNIGLFRRISGAAALLLVPYWAWVAFATALTFSLWQANT</sequence>
<evidence type="ECO:0000256" key="5">
    <source>
        <dbReference type="ARBA" id="ARBA00023136"/>
    </source>
</evidence>
<evidence type="ECO:0000256" key="6">
    <source>
        <dbReference type="SAM" id="Phobius"/>
    </source>
</evidence>
<dbReference type="GO" id="GO:0033013">
    <property type="term" value="P:tetrapyrrole metabolic process"/>
    <property type="evidence" value="ECO:0007669"/>
    <property type="project" value="UniProtKB-ARBA"/>
</dbReference>
<feature type="transmembrane region" description="Helical" evidence="6">
    <location>
        <begin position="86"/>
        <end position="105"/>
    </location>
</feature>
<dbReference type="Gene3D" id="1.20.1260.100">
    <property type="entry name" value="TspO/MBR protein"/>
    <property type="match status" value="1"/>
</dbReference>
<evidence type="ECO:0000256" key="1">
    <source>
        <dbReference type="ARBA" id="ARBA00004141"/>
    </source>
</evidence>
<dbReference type="CDD" id="cd15904">
    <property type="entry name" value="TSPO_MBR"/>
    <property type="match status" value="1"/>
</dbReference>
<keyword evidence="5 6" id="KW-0472">Membrane</keyword>
<dbReference type="AlphaFoldDB" id="K0K995"/>
<dbReference type="PIRSF" id="PIRSF005859">
    <property type="entry name" value="PBR"/>
    <property type="match status" value="1"/>
</dbReference>
<name>K0K995_SACES</name>
<gene>
    <name evidence="7" type="ordered locus">BN6_59260</name>
</gene>
<dbReference type="PANTHER" id="PTHR10057:SF0">
    <property type="entry name" value="TRANSLOCATOR PROTEIN"/>
    <property type="match status" value="1"/>
</dbReference>
<keyword evidence="4 6" id="KW-1133">Transmembrane helix</keyword>
<accession>K0K995</accession>
<dbReference type="GO" id="GO:0016020">
    <property type="term" value="C:membrane"/>
    <property type="evidence" value="ECO:0007669"/>
    <property type="project" value="UniProtKB-SubCell"/>
</dbReference>
<dbReference type="BioCyc" id="SESP1179773:BN6_RS28510-MONOMER"/>
<proteinExistence type="inferred from homology"/>
<protein>
    <submittedName>
        <fullName evidence="7">Putative membrane protein</fullName>
    </submittedName>
</protein>
<dbReference type="InterPro" id="IPR038330">
    <property type="entry name" value="TspO/MBR-related_sf"/>
</dbReference>
<dbReference type="eggNOG" id="COG3476">
    <property type="taxonomic scope" value="Bacteria"/>
</dbReference>
<dbReference type="InterPro" id="IPR004307">
    <property type="entry name" value="TspO_MBR"/>
</dbReference>
<dbReference type="FunFam" id="1.20.1260.100:FF:000001">
    <property type="entry name" value="translocator protein 2"/>
    <property type="match status" value="1"/>
</dbReference>